<organism evidence="11 12">
    <name type="scientific">Neoarthrinium moseri</name>
    <dbReference type="NCBI Taxonomy" id="1658444"/>
    <lineage>
        <taxon>Eukaryota</taxon>
        <taxon>Fungi</taxon>
        <taxon>Dikarya</taxon>
        <taxon>Ascomycota</taxon>
        <taxon>Pezizomycotina</taxon>
        <taxon>Sordariomycetes</taxon>
        <taxon>Xylariomycetidae</taxon>
        <taxon>Amphisphaeriales</taxon>
        <taxon>Apiosporaceae</taxon>
        <taxon>Neoarthrinium</taxon>
    </lineage>
</organism>
<protein>
    <recommendedName>
        <fullName evidence="10">t-SNARE coiled-coil homology domain-containing protein</fullName>
    </recommendedName>
</protein>
<dbReference type="GO" id="GO:0005794">
    <property type="term" value="C:Golgi apparatus"/>
    <property type="evidence" value="ECO:0007669"/>
    <property type="project" value="TreeGrafter"/>
</dbReference>
<keyword evidence="8" id="KW-0472">Membrane</keyword>
<evidence type="ECO:0000256" key="6">
    <source>
        <dbReference type="ARBA" id="ARBA00022989"/>
    </source>
</evidence>
<dbReference type="Pfam" id="PF05008">
    <property type="entry name" value="V-SNARE"/>
    <property type="match status" value="1"/>
</dbReference>
<dbReference type="Proteomes" id="UP000829685">
    <property type="component" value="Unassembled WGS sequence"/>
</dbReference>
<evidence type="ECO:0000256" key="9">
    <source>
        <dbReference type="SAM" id="MobiDB-lite"/>
    </source>
</evidence>
<dbReference type="Gene3D" id="1.20.58.400">
    <property type="entry name" value="t-snare proteins"/>
    <property type="match status" value="1"/>
</dbReference>
<dbReference type="EMBL" id="JAFIMR010000015">
    <property type="protein sequence ID" value="KAI1869590.1"/>
    <property type="molecule type" value="Genomic_DNA"/>
</dbReference>
<keyword evidence="4" id="KW-0812">Transmembrane</keyword>
<keyword evidence="6" id="KW-1133">Transmembrane helix</keyword>
<comment type="caution">
    <text evidence="11">The sequence shown here is derived from an EMBL/GenBank/DDBJ whole genome shotgun (WGS) entry which is preliminary data.</text>
</comment>
<dbReference type="SUPFAM" id="SSF47661">
    <property type="entry name" value="t-snare proteins"/>
    <property type="match status" value="1"/>
</dbReference>
<dbReference type="AlphaFoldDB" id="A0A9P9WM00"/>
<proteinExistence type="inferred from homology"/>
<dbReference type="GO" id="GO:0006896">
    <property type="term" value="P:Golgi to vacuole transport"/>
    <property type="evidence" value="ECO:0007669"/>
    <property type="project" value="TreeGrafter"/>
</dbReference>
<keyword evidence="12" id="KW-1185">Reference proteome</keyword>
<dbReference type="GO" id="GO:0005789">
    <property type="term" value="C:endoplasmic reticulum membrane"/>
    <property type="evidence" value="ECO:0007669"/>
    <property type="project" value="TreeGrafter"/>
</dbReference>
<dbReference type="GO" id="GO:0000149">
    <property type="term" value="F:SNARE binding"/>
    <property type="evidence" value="ECO:0007669"/>
    <property type="project" value="TreeGrafter"/>
</dbReference>
<comment type="subcellular location">
    <subcellularLocation>
        <location evidence="1">Membrane</location>
        <topology evidence="1">Single-pass type IV membrane protein</topology>
    </subcellularLocation>
</comment>
<dbReference type="GO" id="GO:0031201">
    <property type="term" value="C:SNARE complex"/>
    <property type="evidence" value="ECO:0007669"/>
    <property type="project" value="TreeGrafter"/>
</dbReference>
<evidence type="ECO:0000256" key="2">
    <source>
        <dbReference type="ARBA" id="ARBA00006108"/>
    </source>
</evidence>
<keyword evidence="3" id="KW-0813">Transport</keyword>
<dbReference type="InterPro" id="IPR038407">
    <property type="entry name" value="v-SNARE_N_sf"/>
</dbReference>
<dbReference type="Gene3D" id="1.20.5.110">
    <property type="match status" value="1"/>
</dbReference>
<dbReference type="GO" id="GO:0006891">
    <property type="term" value="P:intra-Golgi vesicle-mediated transport"/>
    <property type="evidence" value="ECO:0007669"/>
    <property type="project" value="TreeGrafter"/>
</dbReference>
<evidence type="ECO:0000256" key="3">
    <source>
        <dbReference type="ARBA" id="ARBA00022448"/>
    </source>
</evidence>
<dbReference type="SUPFAM" id="SSF58038">
    <property type="entry name" value="SNARE fusion complex"/>
    <property type="match status" value="1"/>
</dbReference>
<dbReference type="SMART" id="SM00397">
    <property type="entry name" value="t_SNARE"/>
    <property type="match status" value="1"/>
</dbReference>
<dbReference type="InterPro" id="IPR000727">
    <property type="entry name" value="T_SNARE_dom"/>
</dbReference>
<keyword evidence="7" id="KW-0175">Coiled coil</keyword>
<evidence type="ECO:0000256" key="4">
    <source>
        <dbReference type="ARBA" id="ARBA00022692"/>
    </source>
</evidence>
<keyword evidence="5" id="KW-0653">Protein transport</keyword>
<dbReference type="CDD" id="cd15862">
    <property type="entry name" value="SNARE_Vti1"/>
    <property type="match status" value="1"/>
</dbReference>
<evidence type="ECO:0000256" key="7">
    <source>
        <dbReference type="ARBA" id="ARBA00023054"/>
    </source>
</evidence>
<dbReference type="FunFam" id="1.20.58.400:FF:000002">
    <property type="entry name" value="Vesicle transport v-SNARE protein"/>
    <property type="match status" value="1"/>
</dbReference>
<dbReference type="FunFam" id="1.20.5.110:FF:000002">
    <property type="entry name" value="Vesicle transport through interaction with t-SNAREsB"/>
    <property type="match status" value="1"/>
</dbReference>
<dbReference type="Pfam" id="PF12352">
    <property type="entry name" value="V-SNARE_C"/>
    <property type="match status" value="1"/>
</dbReference>
<evidence type="ECO:0000256" key="5">
    <source>
        <dbReference type="ARBA" id="ARBA00022927"/>
    </source>
</evidence>
<dbReference type="PANTHER" id="PTHR21230:SF26">
    <property type="entry name" value="VESICLE TRANSPORT THROUGH INTERACTION WITH T-SNARES HOMOLOG 1A"/>
    <property type="match status" value="1"/>
</dbReference>
<feature type="compositionally biased region" description="Pro residues" evidence="9">
    <location>
        <begin position="49"/>
        <end position="59"/>
    </location>
</feature>
<evidence type="ECO:0000313" key="11">
    <source>
        <dbReference type="EMBL" id="KAI1869590.1"/>
    </source>
</evidence>
<accession>A0A9P9WM00</accession>
<dbReference type="GO" id="GO:0005829">
    <property type="term" value="C:cytosol"/>
    <property type="evidence" value="ECO:0007669"/>
    <property type="project" value="GOC"/>
</dbReference>
<dbReference type="InterPro" id="IPR007705">
    <property type="entry name" value="Vesicle_trsprt_v-SNARE_N"/>
</dbReference>
<dbReference type="PANTHER" id="PTHR21230">
    <property type="entry name" value="VESICLE TRANSPORT V-SNARE PROTEIN VTI1-RELATED"/>
    <property type="match status" value="1"/>
</dbReference>
<feature type="domain" description="T-SNARE coiled-coil homology" evidence="10">
    <location>
        <begin position="198"/>
        <end position="265"/>
    </location>
</feature>
<evidence type="ECO:0000313" key="12">
    <source>
        <dbReference type="Proteomes" id="UP000829685"/>
    </source>
</evidence>
<dbReference type="GO" id="GO:0006886">
    <property type="term" value="P:intracellular protein transport"/>
    <property type="evidence" value="ECO:0007669"/>
    <property type="project" value="InterPro"/>
</dbReference>
<dbReference type="GO" id="GO:0016236">
    <property type="term" value="P:macroautophagy"/>
    <property type="evidence" value="ECO:0007669"/>
    <property type="project" value="TreeGrafter"/>
</dbReference>
<feature type="region of interest" description="Disordered" evidence="9">
    <location>
        <begin position="21"/>
        <end position="75"/>
    </location>
</feature>
<dbReference type="GO" id="GO:0048280">
    <property type="term" value="P:vesicle fusion with Golgi apparatus"/>
    <property type="evidence" value="ECO:0007669"/>
    <property type="project" value="TreeGrafter"/>
</dbReference>
<comment type="similarity">
    <text evidence="2">Belongs to the VTI1 family.</text>
</comment>
<name>A0A9P9WM00_9PEZI</name>
<dbReference type="GO" id="GO:0012507">
    <property type="term" value="C:ER to Golgi transport vesicle membrane"/>
    <property type="evidence" value="ECO:0007669"/>
    <property type="project" value="TreeGrafter"/>
</dbReference>
<dbReference type="GO" id="GO:0042147">
    <property type="term" value="P:retrograde transport, endosome to Golgi"/>
    <property type="evidence" value="ECO:0007669"/>
    <property type="project" value="TreeGrafter"/>
</dbReference>
<dbReference type="InterPro" id="IPR010989">
    <property type="entry name" value="SNARE"/>
</dbReference>
<evidence type="ECO:0000256" key="1">
    <source>
        <dbReference type="ARBA" id="ARBA00004211"/>
    </source>
</evidence>
<sequence>MAWKNGLSARVTRNAGACQTACTKPNASDLPIRPRHIPDFRASHTSPKAPEPTANPPSTHPSYPSTMANPLDTDAGSELFSSYEAEFKLVQADLTQKLDQIPELSGEPRKAAISSAERALEEADELLGQMRLEKSNIPSAARSKINQRFRNFETSIDQYRRKLTAQASDRAALFGSRYTDNPNGSSAGGDVQLEQRQQLLAGTDRLDRSTQRLRNSQALANETEAIGASTLADLHGQRERILHTGDMLGESEGYVDRSVKTLRGMARR</sequence>
<dbReference type="GO" id="GO:0005484">
    <property type="term" value="F:SNAP receptor activity"/>
    <property type="evidence" value="ECO:0007669"/>
    <property type="project" value="TreeGrafter"/>
</dbReference>
<reference evidence="11" key="1">
    <citation type="submission" date="2021-03" db="EMBL/GenBank/DDBJ databases">
        <title>Revisited historic fungal species revealed as producer of novel bioactive compounds through whole genome sequencing and comparative genomics.</title>
        <authorList>
            <person name="Vignolle G.A."/>
            <person name="Hochenegger N."/>
            <person name="Mach R.L."/>
            <person name="Mach-Aigner A.R."/>
            <person name="Javad Rahimi M."/>
            <person name="Salim K.A."/>
            <person name="Chan C.M."/>
            <person name="Lim L.B.L."/>
            <person name="Cai F."/>
            <person name="Druzhinina I.S."/>
            <person name="U'Ren J.M."/>
            <person name="Derntl C."/>
        </authorList>
    </citation>
    <scope>NUCLEOTIDE SEQUENCE</scope>
    <source>
        <strain evidence="11">TUCIM 5799</strain>
    </source>
</reference>
<evidence type="ECO:0000256" key="8">
    <source>
        <dbReference type="ARBA" id="ARBA00023136"/>
    </source>
</evidence>
<gene>
    <name evidence="11" type="ORF">JX265_006680</name>
</gene>
<dbReference type="GO" id="GO:0031902">
    <property type="term" value="C:late endosome membrane"/>
    <property type="evidence" value="ECO:0007669"/>
    <property type="project" value="TreeGrafter"/>
</dbReference>
<evidence type="ECO:0000259" key="10">
    <source>
        <dbReference type="SMART" id="SM00397"/>
    </source>
</evidence>